<comment type="caution">
    <text evidence="1">The sequence shown here is derived from an EMBL/GenBank/DDBJ whole genome shotgun (WGS) entry which is preliminary data.</text>
</comment>
<proteinExistence type="predicted"/>
<evidence type="ECO:0000313" key="2">
    <source>
        <dbReference type="Proteomes" id="UP001240236"/>
    </source>
</evidence>
<name>A0AAE3W9E2_9ACTN</name>
<dbReference type="AlphaFoldDB" id="A0AAE3W9E2"/>
<dbReference type="PANTHER" id="PTHR36451">
    <property type="entry name" value="PAPS-DEPENDENT SULFOTRANSFERASE STF3"/>
    <property type="match status" value="1"/>
</dbReference>
<organism evidence="1 2">
    <name type="scientific">Catenuloplanes indicus</name>
    <dbReference type="NCBI Taxonomy" id="137267"/>
    <lineage>
        <taxon>Bacteria</taxon>
        <taxon>Bacillati</taxon>
        <taxon>Actinomycetota</taxon>
        <taxon>Actinomycetes</taxon>
        <taxon>Micromonosporales</taxon>
        <taxon>Micromonosporaceae</taxon>
        <taxon>Catenuloplanes</taxon>
    </lineage>
</organism>
<sequence>MTYPAADGPRAASWLRPLNAVLRPVVPYASIEAAQKAASRRTGLPARADDEAFAEDMRVLCDAIRDAPALSPVGRLGTQEELTRRLEARLRMRHLLDQDPGVADRAIARPILVTGLPRTGTTLLHRMLGVHPAARAPKLWELLGPASLGREDEKLIKAARRMSSMYHRSMPEMRTVHPLDPFGPEECVFLLPHSDQFDGVVPVPAYRSWYAQRDARPDYAYYRLQLQAMRERDNPARWVLKSPYHLNHLDVFLETFPDAMIVMTHRDPAAAMLSWCYFMEGSRRLYNTVVDPHEIGATWFEIWSRATERARRVRQARPERFVDVDYAALSATPVPVAVEVAARLGLAGSADWQRLAAVEAGRGGDRGRPAPVRPSLARYGLDAAGVRRDLALPAVTTGNDGAAGVRR</sequence>
<evidence type="ECO:0000313" key="1">
    <source>
        <dbReference type="EMBL" id="MDQ0371084.1"/>
    </source>
</evidence>
<protein>
    <recommendedName>
        <fullName evidence="3">Sulfotransferase</fullName>
    </recommendedName>
</protein>
<gene>
    <name evidence="1" type="ORF">J2S42_007753</name>
</gene>
<evidence type="ECO:0008006" key="3">
    <source>
        <dbReference type="Google" id="ProtNLM"/>
    </source>
</evidence>
<keyword evidence="2" id="KW-1185">Reference proteome</keyword>
<dbReference type="RefSeq" id="WP_307247573.1">
    <property type="nucleotide sequence ID" value="NZ_JAUSUZ010000001.1"/>
</dbReference>
<dbReference type="EMBL" id="JAUSUZ010000001">
    <property type="protein sequence ID" value="MDQ0371084.1"/>
    <property type="molecule type" value="Genomic_DNA"/>
</dbReference>
<reference evidence="1 2" key="1">
    <citation type="submission" date="2023-07" db="EMBL/GenBank/DDBJ databases">
        <title>Sequencing the genomes of 1000 actinobacteria strains.</title>
        <authorList>
            <person name="Klenk H.-P."/>
        </authorList>
    </citation>
    <scope>NUCLEOTIDE SEQUENCE [LARGE SCALE GENOMIC DNA]</scope>
    <source>
        <strain evidence="1 2">DSM 44709</strain>
    </source>
</reference>
<accession>A0AAE3W9E2</accession>
<dbReference type="Gene3D" id="3.40.50.300">
    <property type="entry name" value="P-loop containing nucleotide triphosphate hydrolases"/>
    <property type="match status" value="1"/>
</dbReference>
<dbReference type="Proteomes" id="UP001240236">
    <property type="component" value="Unassembled WGS sequence"/>
</dbReference>
<dbReference type="PANTHER" id="PTHR36451:SF1">
    <property type="entry name" value="OMEGA-HYDROXY-BETA-DIHYDROMENAQUINONE-9 SULFOTRANSFERASE STF3"/>
    <property type="match status" value="1"/>
</dbReference>
<dbReference type="InterPro" id="IPR052736">
    <property type="entry name" value="Stf3_sulfotransferase"/>
</dbReference>
<dbReference type="InterPro" id="IPR027417">
    <property type="entry name" value="P-loop_NTPase"/>
</dbReference>
<dbReference type="Pfam" id="PF13469">
    <property type="entry name" value="Sulfotransfer_3"/>
    <property type="match status" value="1"/>
</dbReference>
<dbReference type="SUPFAM" id="SSF52540">
    <property type="entry name" value="P-loop containing nucleoside triphosphate hydrolases"/>
    <property type="match status" value="1"/>
</dbReference>